<sequence>MSVARRAGLAGGMVLWRHLLPTGGVVSGITVTSVFTQAARADLRAELLSAAEGDKMIDAAALFGSAARDAEDRWSDIDLAFGLAPGCDVLEVAARWTHLLYQSHGARAHVDIWSGDALYRVFLMDSTLQIDLSFWPVGTLRATGGPLRLVFGRAADAAPLSKPDLTAVIGMAWLYALHARSSIARGRGLQAVHMLNGLRDQVVTLGCLRAGLPASQGRGVDDLDAPLRRRIEDSLATNLAEEELRRVFAALVSLLLEEAAAAAPEAAGSIEDVLQGLINSFDG</sequence>
<proteinExistence type="predicted"/>
<dbReference type="InterPro" id="IPR043519">
    <property type="entry name" value="NT_sf"/>
</dbReference>
<dbReference type="Gene3D" id="3.30.460.10">
    <property type="entry name" value="Beta Polymerase, domain 2"/>
    <property type="match status" value="1"/>
</dbReference>
<keyword evidence="2" id="KW-1185">Reference proteome</keyword>
<evidence type="ECO:0000313" key="2">
    <source>
        <dbReference type="Proteomes" id="UP000245469"/>
    </source>
</evidence>
<organism evidence="1 2">
    <name type="scientific">Quadrisphaera granulorum</name>
    <dbReference type="NCBI Taxonomy" id="317664"/>
    <lineage>
        <taxon>Bacteria</taxon>
        <taxon>Bacillati</taxon>
        <taxon>Actinomycetota</taxon>
        <taxon>Actinomycetes</taxon>
        <taxon>Kineosporiales</taxon>
        <taxon>Kineosporiaceae</taxon>
        <taxon>Quadrisphaera</taxon>
    </lineage>
</organism>
<dbReference type="CDD" id="cd05403">
    <property type="entry name" value="NT_KNTase_like"/>
    <property type="match status" value="1"/>
</dbReference>
<reference evidence="1 2" key="1">
    <citation type="submission" date="2018-03" db="EMBL/GenBank/DDBJ databases">
        <title>Genomic Encyclopedia of Archaeal and Bacterial Type Strains, Phase II (KMG-II): from individual species to whole genera.</title>
        <authorList>
            <person name="Goeker M."/>
        </authorList>
    </citation>
    <scope>NUCLEOTIDE SEQUENCE [LARGE SCALE GENOMIC DNA]</scope>
    <source>
        <strain evidence="1 2">DSM 44889</strain>
    </source>
</reference>
<comment type="caution">
    <text evidence="1">The sequence shown here is derived from an EMBL/GenBank/DDBJ whole genome shotgun (WGS) entry which is preliminary data.</text>
</comment>
<gene>
    <name evidence="1" type="ORF">BXY45_12550</name>
</gene>
<evidence type="ECO:0000313" key="1">
    <source>
        <dbReference type="EMBL" id="PWJ49583.1"/>
    </source>
</evidence>
<dbReference type="Proteomes" id="UP000245469">
    <property type="component" value="Unassembled WGS sequence"/>
</dbReference>
<name>A0A315ZWF4_9ACTN</name>
<protein>
    <recommendedName>
        <fullName evidence="3">Nucleotidyltransferase-like protein</fullName>
    </recommendedName>
</protein>
<dbReference type="SUPFAM" id="SSF81301">
    <property type="entry name" value="Nucleotidyltransferase"/>
    <property type="match status" value="1"/>
</dbReference>
<accession>A0A315ZWF4</accession>
<dbReference type="EMBL" id="QGDQ01000025">
    <property type="protein sequence ID" value="PWJ49583.1"/>
    <property type="molecule type" value="Genomic_DNA"/>
</dbReference>
<evidence type="ECO:0008006" key="3">
    <source>
        <dbReference type="Google" id="ProtNLM"/>
    </source>
</evidence>
<dbReference type="AlphaFoldDB" id="A0A315ZWF4"/>